<dbReference type="Gene3D" id="1.10.260.40">
    <property type="entry name" value="lambda repressor-like DNA-binding domains"/>
    <property type="match status" value="1"/>
</dbReference>
<proteinExistence type="predicted"/>
<gene>
    <name evidence="5" type="ORF">FXF36_14460</name>
</gene>
<keyword evidence="2" id="KW-0238">DNA-binding</keyword>
<evidence type="ECO:0000256" key="3">
    <source>
        <dbReference type="ARBA" id="ARBA00023163"/>
    </source>
</evidence>
<dbReference type="Pfam" id="PF01381">
    <property type="entry name" value="HTH_3"/>
    <property type="match status" value="1"/>
</dbReference>
<accession>A0A5P6VTU1</accession>
<dbReference type="PROSITE" id="PS50943">
    <property type="entry name" value="HTH_CROC1"/>
    <property type="match status" value="1"/>
</dbReference>
<dbReference type="InterPro" id="IPR001387">
    <property type="entry name" value="Cro/C1-type_HTH"/>
</dbReference>
<evidence type="ECO:0000256" key="2">
    <source>
        <dbReference type="ARBA" id="ARBA00023125"/>
    </source>
</evidence>
<dbReference type="GO" id="GO:0003677">
    <property type="term" value="F:DNA binding"/>
    <property type="evidence" value="ECO:0007669"/>
    <property type="project" value="UniProtKB-KW"/>
</dbReference>
<dbReference type="PANTHER" id="PTHR36511">
    <property type="entry name" value="MERR FAMILY BACTERIAL REGULATORY PROTEIN"/>
    <property type="match status" value="1"/>
</dbReference>
<dbReference type="SMART" id="SM00530">
    <property type="entry name" value="HTH_XRE"/>
    <property type="match status" value="1"/>
</dbReference>
<dbReference type="EMBL" id="CP043028">
    <property type="protein sequence ID" value="QFJ56007.1"/>
    <property type="molecule type" value="Genomic_DNA"/>
</dbReference>
<dbReference type="SUPFAM" id="SSF47413">
    <property type="entry name" value="lambda repressor-like DNA-binding domains"/>
    <property type="match status" value="1"/>
</dbReference>
<organism evidence="5 6">
    <name type="scientific">Pseudobutyrivibrio xylanivorans</name>
    <dbReference type="NCBI Taxonomy" id="185007"/>
    <lineage>
        <taxon>Bacteria</taxon>
        <taxon>Bacillati</taxon>
        <taxon>Bacillota</taxon>
        <taxon>Clostridia</taxon>
        <taxon>Lachnospirales</taxon>
        <taxon>Lachnospiraceae</taxon>
        <taxon>Pseudobutyrivibrio</taxon>
    </lineage>
</organism>
<dbReference type="Proteomes" id="UP000327030">
    <property type="component" value="Chromosome 1"/>
</dbReference>
<protein>
    <submittedName>
        <fullName evidence="5">Helix-turn-helix domain-containing protein</fullName>
    </submittedName>
</protein>
<keyword evidence="3" id="KW-0804">Transcription</keyword>
<evidence type="ECO:0000259" key="4">
    <source>
        <dbReference type="PROSITE" id="PS50943"/>
    </source>
</evidence>
<feature type="domain" description="HTH cro/C1-type" evidence="4">
    <location>
        <begin position="43"/>
        <end position="79"/>
    </location>
</feature>
<dbReference type="CDD" id="cd00093">
    <property type="entry name" value="HTH_XRE"/>
    <property type="match status" value="1"/>
</dbReference>
<keyword evidence="1" id="KW-0805">Transcription regulation</keyword>
<reference evidence="6" key="1">
    <citation type="submission" date="2019-08" db="EMBL/GenBank/DDBJ databases">
        <title>Complete Genome Sequence of the Polysaccharide-Degrading Rumen Bacterium Pseudobutyrivibrio xylanivorans MA3014.</title>
        <authorList>
            <person name="Palevich N."/>
            <person name="Maclean P.H."/>
            <person name="Kelly W.J."/>
            <person name="Leahy S.C."/>
            <person name="Rakonjac J."/>
            <person name="Attwood G.T."/>
        </authorList>
    </citation>
    <scope>NUCLEOTIDE SEQUENCE [LARGE SCALE GENOMIC DNA]</scope>
    <source>
        <strain evidence="6">MA3014</strain>
    </source>
</reference>
<dbReference type="KEGG" id="pxv:FXF36_14460"/>
<dbReference type="PANTHER" id="PTHR36511:SF3">
    <property type="entry name" value="ANTITOXIN HIGA-2"/>
    <property type="match status" value="1"/>
</dbReference>
<dbReference type="InterPro" id="IPR010982">
    <property type="entry name" value="Lambda_DNA-bd_dom_sf"/>
</dbReference>
<dbReference type="OrthoDB" id="9813152at2"/>
<dbReference type="InterPro" id="IPR052359">
    <property type="entry name" value="HTH-type_reg/antitoxin"/>
</dbReference>
<dbReference type="RefSeq" id="WP_151625309.1">
    <property type="nucleotide sequence ID" value="NZ_CP043028.1"/>
</dbReference>
<dbReference type="AlphaFoldDB" id="A0A5P6VTU1"/>
<sequence length="103" mass="11457">MSSLFEDLKEGLQEAIDFEKGNGKAKTTTYIIDPVRSYTNVEIKAVRNKAGMTQAVFANYLGVSKKTVEAWELGRTHPTGPANRLIEMLDYGNTDNLAFISRV</sequence>
<name>A0A5P6VTU1_PSEXY</name>
<evidence type="ECO:0000313" key="6">
    <source>
        <dbReference type="Proteomes" id="UP000327030"/>
    </source>
</evidence>
<evidence type="ECO:0000313" key="5">
    <source>
        <dbReference type="EMBL" id="QFJ56007.1"/>
    </source>
</evidence>
<evidence type="ECO:0000256" key="1">
    <source>
        <dbReference type="ARBA" id="ARBA00023015"/>
    </source>
</evidence>